<reference evidence="13 14" key="1">
    <citation type="journal article" date="2020" name="Microbiol. Resour. Announc.">
        <title>Draft Genome Sequence of a Cladosporium Species Isolated from the Mesophotic Ascidian Didemnum maculosum.</title>
        <authorList>
            <person name="Gioti A."/>
            <person name="Siaperas R."/>
            <person name="Nikolaivits E."/>
            <person name="Le Goff G."/>
            <person name="Ouazzani J."/>
            <person name="Kotoulas G."/>
            <person name="Topakas E."/>
        </authorList>
    </citation>
    <scope>NUCLEOTIDE SEQUENCE [LARGE SCALE GENOMIC DNA]</scope>
    <source>
        <strain evidence="13 14">TM138-S3</strain>
    </source>
</reference>
<dbReference type="AlphaFoldDB" id="A0AB34KC18"/>
<comment type="similarity">
    <text evidence="3 11">Belongs to the cytochrome c oxidase subunit 6A family.</text>
</comment>
<gene>
    <name evidence="13" type="ORF">WHR41_08828</name>
</gene>
<dbReference type="GO" id="GO:0006123">
    <property type="term" value="P:mitochondrial electron transport, cytochrome c to oxygen"/>
    <property type="evidence" value="ECO:0007669"/>
    <property type="project" value="TreeGrafter"/>
</dbReference>
<keyword evidence="5 12" id="KW-0999">Mitochondrion inner membrane</keyword>
<proteinExistence type="inferred from homology"/>
<dbReference type="SUPFAM" id="SSF81411">
    <property type="entry name" value="Mitochondrial cytochrome c oxidase subunit VIa"/>
    <property type="match status" value="1"/>
</dbReference>
<evidence type="ECO:0000256" key="1">
    <source>
        <dbReference type="ARBA" id="ARBA00004434"/>
    </source>
</evidence>
<keyword evidence="4" id="KW-0812">Transmembrane</keyword>
<dbReference type="Proteomes" id="UP000803884">
    <property type="component" value="Unassembled WGS sequence"/>
</dbReference>
<evidence type="ECO:0000256" key="7">
    <source>
        <dbReference type="ARBA" id="ARBA00022989"/>
    </source>
</evidence>
<keyword evidence="14" id="KW-1185">Reference proteome</keyword>
<accession>A0AB34KC18</accession>
<comment type="pathway">
    <text evidence="2">Energy metabolism; oxidative phosphorylation.</text>
</comment>
<evidence type="ECO:0000256" key="5">
    <source>
        <dbReference type="ARBA" id="ARBA00022792"/>
    </source>
</evidence>
<dbReference type="PANTHER" id="PTHR11504">
    <property type="entry name" value="CYTOCHROME C OXIDASE POLYPEPTIDE VIA"/>
    <property type="match status" value="1"/>
</dbReference>
<protein>
    <recommendedName>
        <fullName evidence="12">Cytochrome c oxidase subunit</fullName>
    </recommendedName>
    <alternativeName>
        <fullName evidence="12">Cytochrome c oxidase polypeptide VIa</fullName>
    </alternativeName>
</protein>
<dbReference type="PANTHER" id="PTHR11504:SF0">
    <property type="entry name" value="CYTOCHROME C OXIDASE SUBUNIT"/>
    <property type="match status" value="1"/>
</dbReference>
<dbReference type="InterPro" id="IPR036418">
    <property type="entry name" value="Cyt_c_oxidase_su6a_sf"/>
</dbReference>
<comment type="subcellular location">
    <subcellularLocation>
        <location evidence="1">Mitochondrion inner membrane</location>
        <topology evidence="1">Single-pass membrane protein</topology>
    </subcellularLocation>
</comment>
<dbReference type="Gene3D" id="4.10.95.10">
    <property type="entry name" value="Cytochrome c oxidase, subunit VIa"/>
    <property type="match status" value="1"/>
</dbReference>
<name>A0AB34KC18_9PEZI</name>
<evidence type="ECO:0000256" key="8">
    <source>
        <dbReference type="ARBA" id="ARBA00023002"/>
    </source>
</evidence>
<evidence type="ECO:0000313" key="13">
    <source>
        <dbReference type="EMBL" id="KAL1582495.1"/>
    </source>
</evidence>
<dbReference type="Pfam" id="PF02046">
    <property type="entry name" value="COX6A"/>
    <property type="match status" value="1"/>
</dbReference>
<keyword evidence="10 12" id="KW-0472">Membrane</keyword>
<dbReference type="GeneID" id="96010270"/>
<keyword evidence="9 12" id="KW-0496">Mitochondrion</keyword>
<evidence type="ECO:0000256" key="4">
    <source>
        <dbReference type="ARBA" id="ARBA00022692"/>
    </source>
</evidence>
<dbReference type="PROSITE" id="PS01329">
    <property type="entry name" value="COX6A"/>
    <property type="match status" value="1"/>
</dbReference>
<dbReference type="RefSeq" id="XP_069225602.1">
    <property type="nucleotide sequence ID" value="XM_069377432.1"/>
</dbReference>
<dbReference type="GO" id="GO:0016491">
    <property type="term" value="F:oxidoreductase activity"/>
    <property type="evidence" value="ECO:0007669"/>
    <property type="project" value="UniProtKB-KW"/>
</dbReference>
<dbReference type="FunFam" id="4.10.95.10:FF:000001">
    <property type="entry name" value="Cytochrome c oxidase subunit 6A, mitochondrial"/>
    <property type="match status" value="1"/>
</dbReference>
<evidence type="ECO:0000256" key="2">
    <source>
        <dbReference type="ARBA" id="ARBA00004673"/>
    </source>
</evidence>
<dbReference type="GO" id="GO:0030234">
    <property type="term" value="F:enzyme regulator activity"/>
    <property type="evidence" value="ECO:0007669"/>
    <property type="project" value="TreeGrafter"/>
</dbReference>
<dbReference type="GO" id="GO:0005743">
    <property type="term" value="C:mitochondrial inner membrane"/>
    <property type="evidence" value="ECO:0007669"/>
    <property type="project" value="UniProtKB-SubCell"/>
</dbReference>
<comment type="caution">
    <text evidence="13">The sequence shown here is derived from an EMBL/GenBank/DDBJ whole genome shotgun (WGS) entry which is preliminary data.</text>
</comment>
<dbReference type="InterPro" id="IPR001349">
    <property type="entry name" value="Cyt_c_oxidase_su6a"/>
</dbReference>
<sequence length="134" mass="15279">MLGLRTAARASTALPAFRNQAARRWTSGIGAKGLEGPADNAFNRERAAVKQHAADTSGTWRKLSIYVVIPSIILAGVNAYRLWNEHWEHWAHGPALEDKVEYPFQNIRTKNYFWGDGDKTLFWNPKVNYHKKDE</sequence>
<keyword evidence="6" id="KW-0809">Transit peptide</keyword>
<dbReference type="EMBL" id="JAAQHG020000049">
    <property type="protein sequence ID" value="KAL1582495.1"/>
    <property type="molecule type" value="Genomic_DNA"/>
</dbReference>
<dbReference type="InterPro" id="IPR018507">
    <property type="entry name" value="Cyt_c_oxidase_su6a_CS"/>
</dbReference>
<evidence type="ECO:0000256" key="3">
    <source>
        <dbReference type="ARBA" id="ARBA00005553"/>
    </source>
</evidence>
<evidence type="ECO:0000256" key="11">
    <source>
        <dbReference type="RuleBase" id="RU004396"/>
    </source>
</evidence>
<keyword evidence="7" id="KW-1133">Transmembrane helix</keyword>
<dbReference type="CDD" id="cd00925">
    <property type="entry name" value="Cyt_c_Oxidase_VIa"/>
    <property type="match status" value="1"/>
</dbReference>
<organism evidence="13 14">
    <name type="scientific">Cladosporium halotolerans</name>
    <dbReference type="NCBI Taxonomy" id="1052096"/>
    <lineage>
        <taxon>Eukaryota</taxon>
        <taxon>Fungi</taxon>
        <taxon>Dikarya</taxon>
        <taxon>Ascomycota</taxon>
        <taxon>Pezizomycotina</taxon>
        <taxon>Dothideomycetes</taxon>
        <taxon>Dothideomycetidae</taxon>
        <taxon>Cladosporiales</taxon>
        <taxon>Cladosporiaceae</taxon>
        <taxon>Cladosporium</taxon>
    </lineage>
</organism>
<evidence type="ECO:0000256" key="9">
    <source>
        <dbReference type="ARBA" id="ARBA00023128"/>
    </source>
</evidence>
<keyword evidence="8" id="KW-0560">Oxidoreductase</keyword>
<evidence type="ECO:0000256" key="12">
    <source>
        <dbReference type="RuleBase" id="RU004397"/>
    </source>
</evidence>
<evidence type="ECO:0000313" key="14">
    <source>
        <dbReference type="Proteomes" id="UP000803884"/>
    </source>
</evidence>
<evidence type="ECO:0000256" key="10">
    <source>
        <dbReference type="ARBA" id="ARBA00023136"/>
    </source>
</evidence>
<evidence type="ECO:0000256" key="6">
    <source>
        <dbReference type="ARBA" id="ARBA00022946"/>
    </source>
</evidence>